<dbReference type="Pfam" id="PF01590">
    <property type="entry name" value="GAF"/>
    <property type="match status" value="1"/>
</dbReference>
<dbReference type="InterPro" id="IPR001932">
    <property type="entry name" value="PPM-type_phosphatase-like_dom"/>
</dbReference>
<feature type="domain" description="PAS" evidence="2">
    <location>
        <begin position="198"/>
        <end position="226"/>
    </location>
</feature>
<dbReference type="Pfam" id="PF07228">
    <property type="entry name" value="SpoIIE"/>
    <property type="match status" value="1"/>
</dbReference>
<dbReference type="Proteomes" id="UP001333996">
    <property type="component" value="Unassembled WGS sequence"/>
</dbReference>
<gene>
    <name evidence="3" type="ORF">VXC91_35210</name>
</gene>
<dbReference type="EMBL" id="JAYWVC010000199">
    <property type="protein sequence ID" value="MED7827038.1"/>
    <property type="molecule type" value="Genomic_DNA"/>
</dbReference>
<keyword evidence="4" id="KW-1185">Reference proteome</keyword>
<name>A0ABU7FST6_9ACTN</name>
<evidence type="ECO:0000313" key="4">
    <source>
        <dbReference type="Proteomes" id="UP001333996"/>
    </source>
</evidence>
<protein>
    <submittedName>
        <fullName evidence="3">SpoIIE family protein phosphatase</fullName>
    </submittedName>
</protein>
<dbReference type="InterPro" id="IPR003018">
    <property type="entry name" value="GAF"/>
</dbReference>
<dbReference type="PANTHER" id="PTHR43156">
    <property type="entry name" value="STAGE II SPORULATION PROTEIN E-RELATED"/>
    <property type="match status" value="1"/>
</dbReference>
<reference evidence="3" key="1">
    <citation type="submission" date="2024-01" db="EMBL/GenBank/DDBJ databases">
        <title>First draft genome sequence data of TA4-1, the type strain of Gram-positive actinobacterium Streptomyces chiangmaiensis.</title>
        <authorList>
            <person name="Yasawong M."/>
            <person name="Nantapong N."/>
        </authorList>
    </citation>
    <scope>NUCLEOTIDE SEQUENCE</scope>
    <source>
        <strain evidence="3">TA4-1</strain>
    </source>
</reference>
<dbReference type="Pfam" id="PF13185">
    <property type="entry name" value="GAF_2"/>
    <property type="match status" value="1"/>
</dbReference>
<dbReference type="SMART" id="SM00065">
    <property type="entry name" value="GAF"/>
    <property type="match status" value="1"/>
</dbReference>
<keyword evidence="1" id="KW-0378">Hydrolase</keyword>
<evidence type="ECO:0000259" key="2">
    <source>
        <dbReference type="PROSITE" id="PS50112"/>
    </source>
</evidence>
<dbReference type="RefSeq" id="WP_329511425.1">
    <property type="nucleotide sequence ID" value="NZ_BAAAYZ010000287.1"/>
</dbReference>
<dbReference type="SUPFAM" id="SSF55781">
    <property type="entry name" value="GAF domain-like"/>
    <property type="match status" value="2"/>
</dbReference>
<dbReference type="CDD" id="cd00130">
    <property type="entry name" value="PAS"/>
    <property type="match status" value="1"/>
</dbReference>
<dbReference type="PROSITE" id="PS50112">
    <property type="entry name" value="PAS"/>
    <property type="match status" value="1"/>
</dbReference>
<proteinExistence type="predicted"/>
<dbReference type="InterPro" id="IPR036457">
    <property type="entry name" value="PPM-type-like_dom_sf"/>
</dbReference>
<dbReference type="Gene3D" id="3.30.450.40">
    <property type="match status" value="2"/>
</dbReference>
<dbReference type="SUPFAM" id="SSF55785">
    <property type="entry name" value="PYP-like sensor domain (PAS domain)"/>
    <property type="match status" value="1"/>
</dbReference>
<dbReference type="InterPro" id="IPR029016">
    <property type="entry name" value="GAF-like_dom_sf"/>
</dbReference>
<dbReference type="InterPro" id="IPR035965">
    <property type="entry name" value="PAS-like_dom_sf"/>
</dbReference>
<dbReference type="SMART" id="SM00331">
    <property type="entry name" value="PP2C_SIG"/>
    <property type="match status" value="1"/>
</dbReference>
<dbReference type="Gene3D" id="3.60.40.10">
    <property type="entry name" value="PPM-type phosphatase domain"/>
    <property type="match status" value="1"/>
</dbReference>
<accession>A0ABU7FST6</accession>
<dbReference type="PANTHER" id="PTHR43156:SF2">
    <property type="entry name" value="STAGE II SPORULATION PROTEIN E"/>
    <property type="match status" value="1"/>
</dbReference>
<evidence type="ECO:0000256" key="1">
    <source>
        <dbReference type="ARBA" id="ARBA00022801"/>
    </source>
</evidence>
<comment type="caution">
    <text evidence="3">The sequence shown here is derived from an EMBL/GenBank/DDBJ whole genome shotgun (WGS) entry which is preliminary data.</text>
</comment>
<evidence type="ECO:0000313" key="3">
    <source>
        <dbReference type="EMBL" id="MED7827038.1"/>
    </source>
</evidence>
<dbReference type="InterPro" id="IPR000014">
    <property type="entry name" value="PAS"/>
</dbReference>
<dbReference type="InterPro" id="IPR052016">
    <property type="entry name" value="Bact_Sigma-Reg"/>
</dbReference>
<organism evidence="3 4">
    <name type="scientific">Streptomyces chiangmaiensis</name>
    <dbReference type="NCBI Taxonomy" id="766497"/>
    <lineage>
        <taxon>Bacteria</taxon>
        <taxon>Bacillati</taxon>
        <taxon>Actinomycetota</taxon>
        <taxon>Actinomycetes</taxon>
        <taxon>Kitasatosporales</taxon>
        <taxon>Streptomycetaceae</taxon>
        <taxon>Streptomyces</taxon>
    </lineage>
</organism>
<sequence length="705" mass="75567">MQRPTAPGPDSGWEGLDDLLRRLVRDAGPSGAMLFLLPPGGQVLQLAMVFGSSWHIVAPWARIGVDEAIPAAEAARERRLVWVGTPEELAAHYPRLRFVVPHDHAVAAAPIITGDAVWGTACLLWPAWHPAQLCPAELEAIDAFCRQAGPLLQQAAACNDPLLPTAEPRVLEPVRSHVPDRAEALAAYDFTARLPGALSMDLDGRVTFLSESAADLLGGCAADLLGARPWDELEWLSDPTFEDRFRAAVISRQPTVFAAVRPPDLRLSFQLYPDAFGISIHITPLAYDPAATTESSSTSSPGPAGAAALYHLMHLAATLTETVGVADVADRVADQLVPGFGAQGLVLMTVDEGRLRIVSHRGYTRAFLAHIDGEPLTSHTPRARALTTQTPAFFTSFAEYQRAYPDAVRYGDRNAWAFLPLIISRRPLGLLILSYDQARHFPPAERTILISLAGLIAQALDRARLYDAKHSLACTLQEGLLPQSLPSVPGLEVAARYLPAGHGMDIGGDFYDLIRCAEVGAAAAIGDVQGHDVQAAALMGQLRTAVHAHAAGGTDAGELLACTNRLLCDLNPGRFASCMYTYLDLIRHRALLATAGHLPPLIRRPDGSTGILRLPPGPLLGITPDADYTTVGIPIPPGTTLALYTDGLVESPGVDIDHAIADLVQQLARGRDDNMETVIDALLQHTEHAIPHTDDIALLLIHVKT</sequence>
<dbReference type="Gene3D" id="3.30.450.20">
    <property type="entry name" value="PAS domain"/>
    <property type="match status" value="1"/>
</dbReference>